<evidence type="ECO:0000256" key="3">
    <source>
        <dbReference type="SAM" id="MobiDB-lite"/>
    </source>
</evidence>
<dbReference type="Gene3D" id="3.40.1620.10">
    <property type="entry name" value="YefM-like domain"/>
    <property type="match status" value="1"/>
</dbReference>
<accession>A0ABM9E8A4</accession>
<proteinExistence type="inferred from homology"/>
<dbReference type="InterPro" id="IPR036165">
    <property type="entry name" value="YefM-like_sf"/>
</dbReference>
<gene>
    <name evidence="4" type="ORF">MES4922_390020</name>
</gene>
<feature type="compositionally biased region" description="Low complexity" evidence="3">
    <location>
        <begin position="59"/>
        <end position="73"/>
    </location>
</feature>
<evidence type="ECO:0000313" key="5">
    <source>
        <dbReference type="Proteomes" id="UP001152604"/>
    </source>
</evidence>
<feature type="region of interest" description="Disordered" evidence="3">
    <location>
        <begin position="59"/>
        <end position="78"/>
    </location>
</feature>
<dbReference type="NCBIfam" id="TIGR01552">
    <property type="entry name" value="phd_fam"/>
    <property type="match status" value="1"/>
</dbReference>
<protein>
    <recommendedName>
        <fullName evidence="2">Antitoxin</fullName>
    </recommendedName>
</protein>
<name>A0ABM9E8A4_9HYPH</name>
<comment type="caution">
    <text evidence="4">The sequence shown here is derived from an EMBL/GenBank/DDBJ whole genome shotgun (WGS) entry which is preliminary data.</text>
</comment>
<dbReference type="Pfam" id="PF02604">
    <property type="entry name" value="PhdYeFM_antitox"/>
    <property type="match status" value="1"/>
</dbReference>
<sequence>MQLSVTDAKRQLTELVRRAEAGDETILTRHGHAAVRLVPVKAVPDRKNRRALLEAMRASGAARAKAGPSAARSQDFLYGDDGQPEWPWSTLRGRWRIVLDEPEG</sequence>
<dbReference type="EMBL" id="CAKXZS010000033">
    <property type="protein sequence ID" value="CAH2404975.1"/>
    <property type="molecule type" value="Genomic_DNA"/>
</dbReference>
<keyword evidence="5" id="KW-1185">Reference proteome</keyword>
<evidence type="ECO:0000256" key="1">
    <source>
        <dbReference type="ARBA" id="ARBA00009981"/>
    </source>
</evidence>
<dbReference type="InterPro" id="IPR006442">
    <property type="entry name" value="Antitoxin_Phd/YefM"/>
</dbReference>
<organism evidence="4 5">
    <name type="scientific">Mesorhizobium ventifaucium</name>
    <dbReference type="NCBI Taxonomy" id="666020"/>
    <lineage>
        <taxon>Bacteria</taxon>
        <taxon>Pseudomonadati</taxon>
        <taxon>Pseudomonadota</taxon>
        <taxon>Alphaproteobacteria</taxon>
        <taxon>Hyphomicrobiales</taxon>
        <taxon>Phyllobacteriaceae</taxon>
        <taxon>Mesorhizobium</taxon>
    </lineage>
</organism>
<comment type="similarity">
    <text evidence="1 2">Belongs to the phD/YefM antitoxin family.</text>
</comment>
<dbReference type="Proteomes" id="UP001152604">
    <property type="component" value="Unassembled WGS sequence"/>
</dbReference>
<evidence type="ECO:0000256" key="2">
    <source>
        <dbReference type="RuleBase" id="RU362080"/>
    </source>
</evidence>
<dbReference type="SUPFAM" id="SSF143120">
    <property type="entry name" value="YefM-like"/>
    <property type="match status" value="1"/>
</dbReference>
<reference evidence="4" key="1">
    <citation type="submission" date="2022-03" db="EMBL/GenBank/DDBJ databases">
        <authorList>
            <person name="Brunel B."/>
        </authorList>
    </citation>
    <scope>NUCLEOTIDE SEQUENCE</scope>
    <source>
        <strain evidence="4">STM4922sample</strain>
    </source>
</reference>
<evidence type="ECO:0000313" key="4">
    <source>
        <dbReference type="EMBL" id="CAH2404975.1"/>
    </source>
</evidence>
<comment type="function">
    <text evidence="2">Antitoxin component of a type II toxin-antitoxin (TA) system.</text>
</comment>